<evidence type="ECO:0000313" key="3">
    <source>
        <dbReference type="Proteomes" id="UP000591131"/>
    </source>
</evidence>
<sequence length="163" mass="18944">MATPSPRKWTINSSFASMFKKRQMEQQQEEEEQDLEGQEGAAAPGASVPSTVSWLASLGKKPITVTAEDDTESVATSDEAADQAKKEYRFLLPPIDRRKIPKARPFYRRGSEDQIRREWLSTRKVLTDGWKRKRRDALRRVKRWQQSTGQFRAAEQLYFEEQH</sequence>
<organism evidence="2 3">
    <name type="scientific">Perkinsus chesapeaki</name>
    <name type="common">Clam parasite</name>
    <name type="synonym">Perkinsus andrewsi</name>
    <dbReference type="NCBI Taxonomy" id="330153"/>
    <lineage>
        <taxon>Eukaryota</taxon>
        <taxon>Sar</taxon>
        <taxon>Alveolata</taxon>
        <taxon>Perkinsozoa</taxon>
        <taxon>Perkinsea</taxon>
        <taxon>Perkinsida</taxon>
        <taxon>Perkinsidae</taxon>
        <taxon>Perkinsus</taxon>
    </lineage>
</organism>
<feature type="region of interest" description="Disordered" evidence="1">
    <location>
        <begin position="20"/>
        <end position="50"/>
    </location>
</feature>
<gene>
    <name evidence="2" type="ORF">FOL47_009601</name>
</gene>
<reference evidence="2 3" key="1">
    <citation type="submission" date="2020-04" db="EMBL/GenBank/DDBJ databases">
        <title>Perkinsus chesapeaki whole genome sequence.</title>
        <authorList>
            <person name="Bogema D.R."/>
        </authorList>
    </citation>
    <scope>NUCLEOTIDE SEQUENCE [LARGE SCALE GENOMIC DNA]</scope>
    <source>
        <strain evidence="2">ATCC PRA-425</strain>
    </source>
</reference>
<protein>
    <submittedName>
        <fullName evidence="2">Uncharacterized protein</fullName>
    </submittedName>
</protein>
<dbReference type="AlphaFoldDB" id="A0A7J6MRJ9"/>
<feature type="compositionally biased region" description="Acidic residues" evidence="1">
    <location>
        <begin position="27"/>
        <end position="37"/>
    </location>
</feature>
<dbReference type="Proteomes" id="UP000591131">
    <property type="component" value="Unassembled WGS sequence"/>
</dbReference>
<comment type="caution">
    <text evidence="2">The sequence shown here is derived from an EMBL/GenBank/DDBJ whole genome shotgun (WGS) entry which is preliminary data.</text>
</comment>
<evidence type="ECO:0000256" key="1">
    <source>
        <dbReference type="SAM" id="MobiDB-lite"/>
    </source>
</evidence>
<proteinExistence type="predicted"/>
<keyword evidence="3" id="KW-1185">Reference proteome</keyword>
<accession>A0A7J6MRJ9</accession>
<dbReference type="EMBL" id="JAAPAO010000068">
    <property type="protein sequence ID" value="KAF4674195.1"/>
    <property type="molecule type" value="Genomic_DNA"/>
</dbReference>
<evidence type="ECO:0000313" key="2">
    <source>
        <dbReference type="EMBL" id="KAF4674195.1"/>
    </source>
</evidence>
<name>A0A7J6MRJ9_PERCH</name>
<dbReference type="OrthoDB" id="443271at2759"/>